<dbReference type="Pfam" id="PF07963">
    <property type="entry name" value="N_methyl"/>
    <property type="match status" value="1"/>
</dbReference>
<keyword evidence="3" id="KW-1185">Reference proteome</keyword>
<dbReference type="AlphaFoldDB" id="A0A1E5CYT6"/>
<sequence length="137" mass="15228">MTSKQQGFSLIEVLISFSLIGIGALGLVKLQAYVEQKADFATHSVEALYLAEEKLEWFRTRGASDAMSTITPANFNFDLVTGMDVSHPFYTLSWSVSAISLSGALKTIEIEAQWQNRFGDNESVKLTTMISKYSEFN</sequence>
<comment type="caution">
    <text evidence="2">The sequence shown here is derived from an EMBL/GenBank/DDBJ whole genome shotgun (WGS) entry which is preliminary data.</text>
</comment>
<accession>A0A1E5CYT6</accession>
<reference evidence="2 3" key="1">
    <citation type="journal article" date="2012" name="Science">
        <title>Ecological populations of bacteria act as socially cohesive units of antibiotic production and resistance.</title>
        <authorList>
            <person name="Cordero O.X."/>
            <person name="Wildschutte H."/>
            <person name="Kirkup B."/>
            <person name="Proehl S."/>
            <person name="Ngo L."/>
            <person name="Hussain F."/>
            <person name="Le Roux F."/>
            <person name="Mincer T."/>
            <person name="Polz M.F."/>
        </authorList>
    </citation>
    <scope>NUCLEOTIDE SEQUENCE [LARGE SCALE GENOMIC DNA]</scope>
    <source>
        <strain evidence="2 3">FF-238</strain>
    </source>
</reference>
<keyword evidence="1" id="KW-0472">Membrane</keyword>
<dbReference type="RefSeq" id="WP_017054032.1">
    <property type="nucleotide sequence ID" value="NZ_AJYW02000129.1"/>
</dbReference>
<evidence type="ECO:0000256" key="1">
    <source>
        <dbReference type="SAM" id="Phobius"/>
    </source>
</evidence>
<dbReference type="EMBL" id="AJYW02000129">
    <property type="protein sequence ID" value="OEE75986.1"/>
    <property type="molecule type" value="Genomic_DNA"/>
</dbReference>
<feature type="transmembrane region" description="Helical" evidence="1">
    <location>
        <begin position="6"/>
        <end position="28"/>
    </location>
</feature>
<keyword evidence="1" id="KW-1133">Transmembrane helix</keyword>
<gene>
    <name evidence="2" type="ORF">A130_16015</name>
</gene>
<protein>
    <submittedName>
        <fullName evidence="2">Type IV pilin</fullName>
    </submittedName>
</protein>
<dbReference type="Proteomes" id="UP000094165">
    <property type="component" value="Unassembled WGS sequence"/>
</dbReference>
<dbReference type="NCBIfam" id="TIGR02532">
    <property type="entry name" value="IV_pilin_GFxxxE"/>
    <property type="match status" value="1"/>
</dbReference>
<proteinExistence type="predicted"/>
<keyword evidence="1" id="KW-0812">Transmembrane</keyword>
<evidence type="ECO:0000313" key="2">
    <source>
        <dbReference type="EMBL" id="OEE75986.1"/>
    </source>
</evidence>
<dbReference type="PROSITE" id="PS00409">
    <property type="entry name" value="PROKAR_NTER_METHYL"/>
    <property type="match status" value="1"/>
</dbReference>
<dbReference type="InterPro" id="IPR012902">
    <property type="entry name" value="N_methyl_site"/>
</dbReference>
<organism evidence="2 3">
    <name type="scientific">Vibrio genomosp. F6 str. FF-238</name>
    <dbReference type="NCBI Taxonomy" id="1191298"/>
    <lineage>
        <taxon>Bacteria</taxon>
        <taxon>Pseudomonadati</taxon>
        <taxon>Pseudomonadota</taxon>
        <taxon>Gammaproteobacteria</taxon>
        <taxon>Vibrionales</taxon>
        <taxon>Vibrionaceae</taxon>
        <taxon>Vibrio</taxon>
    </lineage>
</organism>
<evidence type="ECO:0000313" key="3">
    <source>
        <dbReference type="Proteomes" id="UP000094165"/>
    </source>
</evidence>
<name>A0A1E5CYT6_9VIBR</name>